<feature type="region of interest" description="Disordered" evidence="1">
    <location>
        <begin position="1"/>
        <end position="21"/>
    </location>
</feature>
<reference evidence="2" key="1">
    <citation type="submission" date="2021-02" db="EMBL/GenBank/DDBJ databases">
        <title>Natronoglycomyces albus gen. nov., sp. nov, a haloalkaliphilic actinobacterium from a soda solonchak soil.</title>
        <authorList>
            <person name="Sorokin D.Y."/>
            <person name="Khijniak T.V."/>
            <person name="Zakharycheva A.P."/>
            <person name="Boueva O.V."/>
            <person name="Ariskina E.V."/>
            <person name="Hahnke R.L."/>
            <person name="Bunk B."/>
            <person name="Sproer C."/>
            <person name="Schumann P."/>
            <person name="Evtushenko L.I."/>
            <person name="Kublanov I.V."/>
        </authorList>
    </citation>
    <scope>NUCLEOTIDE SEQUENCE</scope>
    <source>
        <strain evidence="2">DSM 106290</strain>
    </source>
</reference>
<evidence type="ECO:0000313" key="2">
    <source>
        <dbReference type="EMBL" id="QSB05385.1"/>
    </source>
</evidence>
<dbReference type="EMBL" id="CP070496">
    <property type="protein sequence ID" value="QSB05385.1"/>
    <property type="molecule type" value="Genomic_DNA"/>
</dbReference>
<name>A0A895XQG5_9ACTN</name>
<dbReference type="Proteomes" id="UP000662939">
    <property type="component" value="Chromosome"/>
</dbReference>
<dbReference type="AlphaFoldDB" id="A0A895XQG5"/>
<organism evidence="2 3">
    <name type="scientific">Natronoglycomyces albus</name>
    <dbReference type="NCBI Taxonomy" id="2811108"/>
    <lineage>
        <taxon>Bacteria</taxon>
        <taxon>Bacillati</taxon>
        <taxon>Actinomycetota</taxon>
        <taxon>Actinomycetes</taxon>
        <taxon>Glycomycetales</taxon>
        <taxon>Glycomycetaceae</taxon>
        <taxon>Natronoglycomyces</taxon>
    </lineage>
</organism>
<sequence length="109" mass="12111">MTSSSPSPRKPERRVSIDTPAEIETGKYANFVAIWHDPDSFTLDFATLTGPAQPISDPNTENTVMKQRAKVVSRVKIPPSQVFELMKALEQQLSAWEKETGRGSRPPAE</sequence>
<proteinExistence type="predicted"/>
<gene>
    <name evidence="2" type="ORF">JQS30_00090</name>
</gene>
<evidence type="ECO:0000256" key="1">
    <source>
        <dbReference type="SAM" id="MobiDB-lite"/>
    </source>
</evidence>
<dbReference type="KEGG" id="nav:JQS30_00090"/>
<dbReference type="InterPro" id="IPR021857">
    <property type="entry name" value="DUF3467"/>
</dbReference>
<dbReference type="RefSeq" id="WP_213171393.1">
    <property type="nucleotide sequence ID" value="NZ_CP070496.1"/>
</dbReference>
<accession>A0A895XQG5</accession>
<evidence type="ECO:0000313" key="3">
    <source>
        <dbReference type="Proteomes" id="UP000662939"/>
    </source>
</evidence>
<dbReference type="Pfam" id="PF11950">
    <property type="entry name" value="DUF3467"/>
    <property type="match status" value="1"/>
</dbReference>
<protein>
    <submittedName>
        <fullName evidence="2">DUF3467 domain-containing protein</fullName>
    </submittedName>
</protein>
<keyword evidence="3" id="KW-1185">Reference proteome</keyword>